<keyword evidence="4" id="KW-1185">Reference proteome</keyword>
<dbReference type="InterPro" id="IPR027923">
    <property type="entry name" value="Hydrophob_seed_dom"/>
</dbReference>
<dbReference type="CDD" id="cd01958">
    <property type="entry name" value="HPS_like"/>
    <property type="match status" value="1"/>
</dbReference>
<keyword evidence="1" id="KW-0732">Signal</keyword>
<evidence type="ECO:0000259" key="2">
    <source>
        <dbReference type="SMART" id="SM00499"/>
    </source>
</evidence>
<name>A0ABD3E0Y8_9LAMI</name>
<comment type="caution">
    <text evidence="3">The sequence shown here is derived from an EMBL/GenBank/DDBJ whole genome shotgun (WGS) entry which is preliminary data.</text>
</comment>
<reference evidence="4" key="1">
    <citation type="journal article" date="2024" name="IScience">
        <title>Strigolactones Initiate the Formation of Haustorium-like Structures in Castilleja.</title>
        <authorList>
            <person name="Buerger M."/>
            <person name="Peterson D."/>
            <person name="Chory J."/>
        </authorList>
    </citation>
    <scope>NUCLEOTIDE SEQUENCE [LARGE SCALE GENOMIC DNA]</scope>
</reference>
<evidence type="ECO:0000313" key="3">
    <source>
        <dbReference type="EMBL" id="KAL3647467.1"/>
    </source>
</evidence>
<organism evidence="3 4">
    <name type="scientific">Castilleja foliolosa</name>
    <dbReference type="NCBI Taxonomy" id="1961234"/>
    <lineage>
        <taxon>Eukaryota</taxon>
        <taxon>Viridiplantae</taxon>
        <taxon>Streptophyta</taxon>
        <taxon>Embryophyta</taxon>
        <taxon>Tracheophyta</taxon>
        <taxon>Spermatophyta</taxon>
        <taxon>Magnoliopsida</taxon>
        <taxon>eudicotyledons</taxon>
        <taxon>Gunneridae</taxon>
        <taxon>Pentapetalae</taxon>
        <taxon>asterids</taxon>
        <taxon>lamiids</taxon>
        <taxon>Lamiales</taxon>
        <taxon>Orobanchaceae</taxon>
        <taxon>Pedicularideae</taxon>
        <taxon>Castillejinae</taxon>
        <taxon>Castilleja</taxon>
    </lineage>
</organism>
<proteinExistence type="predicted"/>
<dbReference type="Gene3D" id="1.10.110.10">
    <property type="entry name" value="Plant lipid-transfer and hydrophobic proteins"/>
    <property type="match status" value="1"/>
</dbReference>
<dbReference type="InterPro" id="IPR051636">
    <property type="entry name" value="Plant_LTP/defense-related"/>
</dbReference>
<dbReference type="Proteomes" id="UP001632038">
    <property type="component" value="Unassembled WGS sequence"/>
</dbReference>
<dbReference type="InterPro" id="IPR036312">
    <property type="entry name" value="Bifun_inhib/LTP/seed_sf"/>
</dbReference>
<dbReference type="EMBL" id="JAVIJP010000009">
    <property type="protein sequence ID" value="KAL3647467.1"/>
    <property type="molecule type" value="Genomic_DNA"/>
</dbReference>
<gene>
    <name evidence="3" type="ORF">CASFOL_008435</name>
</gene>
<protein>
    <recommendedName>
        <fullName evidence="2">Bifunctional inhibitor/plant lipid transfer protein/seed storage helical domain-containing protein</fullName>
    </recommendedName>
</protein>
<dbReference type="Pfam" id="PF14547">
    <property type="entry name" value="Hydrophob_seed"/>
    <property type="match status" value="1"/>
</dbReference>
<evidence type="ECO:0000256" key="1">
    <source>
        <dbReference type="SAM" id="SignalP"/>
    </source>
</evidence>
<feature type="signal peptide" evidence="1">
    <location>
        <begin position="1"/>
        <end position="27"/>
    </location>
</feature>
<dbReference type="InterPro" id="IPR016140">
    <property type="entry name" value="Bifunc_inhib/LTP/seed_store"/>
</dbReference>
<dbReference type="AlphaFoldDB" id="A0ABD3E0Y8"/>
<dbReference type="PANTHER" id="PTHR31731">
    <property type="match status" value="1"/>
</dbReference>
<sequence length="128" mass="13095">MDSKSASKLTFLLFLNLACYFLAPATACNTCSGGAQPPPTCPIDALKLGVCATLVGGLVDVRDGSPSPPTAPCCSMLAGLMDFEAAVCLCTVIKANISGIIVRDIPVALSMLLNACGKTETDGFVCAY</sequence>
<evidence type="ECO:0000313" key="4">
    <source>
        <dbReference type="Proteomes" id="UP001632038"/>
    </source>
</evidence>
<feature type="chain" id="PRO_5044814080" description="Bifunctional inhibitor/plant lipid transfer protein/seed storage helical domain-containing protein" evidence="1">
    <location>
        <begin position="28"/>
        <end position="128"/>
    </location>
</feature>
<dbReference type="SUPFAM" id="SSF47699">
    <property type="entry name" value="Bifunctional inhibitor/lipid-transfer protein/seed storage 2S albumin"/>
    <property type="match status" value="1"/>
</dbReference>
<feature type="domain" description="Bifunctional inhibitor/plant lipid transfer protein/seed storage helical" evidence="2">
    <location>
        <begin position="41"/>
        <end position="126"/>
    </location>
</feature>
<accession>A0ABD3E0Y8</accession>
<dbReference type="SMART" id="SM00499">
    <property type="entry name" value="AAI"/>
    <property type="match status" value="1"/>
</dbReference>